<organism evidence="1 2">
    <name type="scientific">Crenothrix polyspora</name>
    <dbReference type="NCBI Taxonomy" id="360316"/>
    <lineage>
        <taxon>Bacteria</taxon>
        <taxon>Pseudomonadati</taxon>
        <taxon>Pseudomonadota</taxon>
        <taxon>Gammaproteobacteria</taxon>
        <taxon>Methylococcales</taxon>
        <taxon>Crenotrichaceae</taxon>
        <taxon>Crenothrix</taxon>
    </lineage>
</organism>
<gene>
    <name evidence="1" type="ORF">CRENPOLYSF1_150012</name>
</gene>
<evidence type="ECO:0000313" key="2">
    <source>
        <dbReference type="Proteomes" id="UP000195667"/>
    </source>
</evidence>
<evidence type="ECO:0000313" key="1">
    <source>
        <dbReference type="EMBL" id="SJM90528.1"/>
    </source>
</evidence>
<sequence>MIYNLAYHPNLTCPTNVVFTVDILCLSGVGLQLNYCLQGNLQHLRIPETQPPAMIDGLWEHTCFEVFIATEGDSAYQEFNFSPSGQWANYVFSDYRQRRAWHSDHVYALDIVRSNTDLQMNVIIPLNELALIDNSKTVQIGITAVLETANGELSYWALHHPAKTPDFHQRDGFIYSLAPHSL</sequence>
<proteinExistence type="predicted"/>
<dbReference type="Proteomes" id="UP000195667">
    <property type="component" value="Unassembled WGS sequence"/>
</dbReference>
<accession>A0A1R4H2Q1</accession>
<dbReference type="OrthoDB" id="190583at2"/>
<reference evidence="2" key="1">
    <citation type="submission" date="2017-02" db="EMBL/GenBank/DDBJ databases">
        <authorList>
            <person name="Daims H."/>
        </authorList>
    </citation>
    <scope>NUCLEOTIDE SEQUENCE [LARGE SCALE GENOMIC DNA]</scope>
</reference>
<dbReference type="RefSeq" id="WP_087142569.1">
    <property type="nucleotide sequence ID" value="NZ_FUKI01000057.1"/>
</dbReference>
<dbReference type="CDD" id="cd09627">
    <property type="entry name" value="DOMON_murB_like"/>
    <property type="match status" value="1"/>
</dbReference>
<name>A0A1R4H2Q1_9GAMM</name>
<dbReference type="EMBL" id="FUKI01000057">
    <property type="protein sequence ID" value="SJM90528.1"/>
    <property type="molecule type" value="Genomic_DNA"/>
</dbReference>
<dbReference type="AlphaFoldDB" id="A0A1R4H2Q1"/>
<keyword evidence="2" id="KW-1185">Reference proteome</keyword>
<protein>
    <recommendedName>
        <fullName evidence="3">DOMON-like domain-containing protein</fullName>
    </recommendedName>
</protein>
<evidence type="ECO:0008006" key="3">
    <source>
        <dbReference type="Google" id="ProtNLM"/>
    </source>
</evidence>
<dbReference type="Gene3D" id="2.60.40.1190">
    <property type="match status" value="1"/>
</dbReference>